<feature type="coiled-coil region" evidence="1">
    <location>
        <begin position="22"/>
        <end position="49"/>
    </location>
</feature>
<dbReference type="RefSeq" id="WP_181616106.1">
    <property type="nucleotide sequence ID" value="NZ_BAABAM010000013.1"/>
</dbReference>
<sequence length="1086" mass="113132">MKRQVDLETNIDGDPKGFNTAARSAQESARRLERENAKLEARLKTLNRQMATSGKSASLMRGELRTLIAAGALLAPKFAAAGAGAVAFAALAAPAIMRVVAAQSEMGDNWGSMSRQEKIAASGLRQLIDRYKTLAKSVEPEVLGAWNAGLGVTNSLLPRLVPLTKAMASELKEFANEAEDALNSERADQFFSFLEREAGPAMDQLGDTTGSVVGAAMSLTESLAPLATAGLGVVGMAADLVSILSDMSPELAQAAVLTAALHGPIGGAIDGMGRLAGRTKEVAATQKGASLATKALNLAAAAGPNLYVAAGVALGFLAIKAMSAKSNTDKLVDSLTVANRATGNNVSGYEKLANVLGVEVNKRLDQQATLYKNMTEAYKANRNSVNAEVVGQARAAYAAEQEAKKLAEAQQEVLESYNNTVQGADALAAKYGLTREQALRLADAVGVNLSKGVLENGQITAATAAKFDRYRAAVEMAQSPTAVLSQAWKDASNSGLDFKLNVEGLNNALNAMFNPSIAAYNATTQLAEAMARAKEAVKESKGSLDLASEAGRNARAAFGAYAKQTADTAASIYNMNLRTKGAEAATKAAREAVLAQLPTLADLAGKNASAQNQVARLAATFGISGKQAQDAGVKVFSLAQKINRLQSKTVSIKVQTGAATAAVQDWVRDNSGKTVNVYLRTVGGGRMVASAGATGGLVKDGIIRRSAGGPISGPGTGTSDDVPAWLSNGEYVINAASTKKYKPLIEAINRDRYAAGGPVTRRGAGVIRGYAEGGLVEDVPLGEMVSRFMGGKAITKSTWNKTVRSYHDAVDQLRRAERKLAADRKAGKSAKTIADDEARVRKERRDLATATEKLRATEAAYRKAKLTPAARLGASLTLGIKNTAAFIKNLETIASRGFPELAQQLLAMGGADAEKYAASAAKLSTSKLGALNKQVKTAAKQQERLEQMPAILAVKAARKNGATTLAKIVATTGLSEQQVGEAYAAMGYARGGIVTGPGTSRSDSIPAMLSRGEYVVNAAATAQHRQLLDAINSGRATSPAAAGGIAEVRVVLDASGAHSNHMLRALREMVRLHGGGNVQVALGKVR</sequence>
<name>A0A7W0HVN8_9ACTN</name>
<dbReference type="AlphaFoldDB" id="A0A7W0HVN8"/>
<dbReference type="Proteomes" id="UP000530928">
    <property type="component" value="Unassembled WGS sequence"/>
</dbReference>
<evidence type="ECO:0000256" key="1">
    <source>
        <dbReference type="SAM" id="Coils"/>
    </source>
</evidence>
<organism evidence="2 3">
    <name type="scientific">Nonomuraea soli</name>
    <dbReference type="NCBI Taxonomy" id="1032476"/>
    <lineage>
        <taxon>Bacteria</taxon>
        <taxon>Bacillati</taxon>
        <taxon>Actinomycetota</taxon>
        <taxon>Actinomycetes</taxon>
        <taxon>Streptosporangiales</taxon>
        <taxon>Streptosporangiaceae</taxon>
        <taxon>Nonomuraea</taxon>
    </lineage>
</organism>
<accession>A0A7W0HVN8</accession>
<protein>
    <recommendedName>
        <fullName evidence="4">Tape measure protein</fullName>
    </recommendedName>
</protein>
<dbReference type="EMBL" id="JACDUR010000011">
    <property type="protein sequence ID" value="MBA2897398.1"/>
    <property type="molecule type" value="Genomic_DNA"/>
</dbReference>
<proteinExistence type="predicted"/>
<evidence type="ECO:0000313" key="3">
    <source>
        <dbReference type="Proteomes" id="UP000530928"/>
    </source>
</evidence>
<keyword evidence="1" id="KW-0175">Coiled coil</keyword>
<reference evidence="2 3" key="1">
    <citation type="submission" date="2020-07" db="EMBL/GenBank/DDBJ databases">
        <title>Genomic Encyclopedia of Type Strains, Phase IV (KMG-IV): sequencing the most valuable type-strain genomes for metagenomic binning, comparative biology and taxonomic classification.</title>
        <authorList>
            <person name="Goeker M."/>
        </authorList>
    </citation>
    <scope>NUCLEOTIDE SEQUENCE [LARGE SCALE GENOMIC DNA]</scope>
    <source>
        <strain evidence="2 3">DSM 45533</strain>
    </source>
</reference>
<feature type="coiled-coil region" evidence="1">
    <location>
        <begin position="833"/>
        <end position="867"/>
    </location>
</feature>
<comment type="caution">
    <text evidence="2">The sequence shown here is derived from an EMBL/GenBank/DDBJ whole genome shotgun (WGS) entry which is preliminary data.</text>
</comment>
<gene>
    <name evidence="2" type="ORF">HNR30_008796</name>
</gene>
<evidence type="ECO:0000313" key="2">
    <source>
        <dbReference type="EMBL" id="MBA2897398.1"/>
    </source>
</evidence>
<keyword evidence="3" id="KW-1185">Reference proteome</keyword>
<evidence type="ECO:0008006" key="4">
    <source>
        <dbReference type="Google" id="ProtNLM"/>
    </source>
</evidence>